<comment type="subcellular location">
    <subcellularLocation>
        <location evidence="1">Membrane</location>
        <topology evidence="1">Multi-pass membrane protein</topology>
    </subcellularLocation>
</comment>
<evidence type="ECO:0000256" key="6">
    <source>
        <dbReference type="SAM" id="Phobius"/>
    </source>
</evidence>
<organism evidence="7">
    <name type="scientific">Lepeophtheirus salmonis</name>
    <name type="common">Salmon louse</name>
    <name type="synonym">Caligus salmonis</name>
    <dbReference type="NCBI Taxonomy" id="72036"/>
    <lineage>
        <taxon>Eukaryota</taxon>
        <taxon>Metazoa</taxon>
        <taxon>Ecdysozoa</taxon>
        <taxon>Arthropoda</taxon>
        <taxon>Crustacea</taxon>
        <taxon>Multicrustacea</taxon>
        <taxon>Hexanauplia</taxon>
        <taxon>Copepoda</taxon>
        <taxon>Siphonostomatoida</taxon>
        <taxon>Caligidae</taxon>
        <taxon>Lepeophtheirus</taxon>
    </lineage>
</organism>
<evidence type="ECO:0000256" key="1">
    <source>
        <dbReference type="ARBA" id="ARBA00004141"/>
    </source>
</evidence>
<dbReference type="PANTHER" id="PTHR10057:SF0">
    <property type="entry name" value="TRANSLOCATOR PROTEIN"/>
    <property type="match status" value="1"/>
</dbReference>
<name>C1BSL7_LEPSM</name>
<keyword evidence="4 6" id="KW-1133">Transmembrane helix</keyword>
<sequence>MEYLRKINLKMIGASLLPMVGSFVAILITGSKMDKEWYDSLKHPYLEPPSWVFGPVWTFIYFSMGYASYLVYKSGGNKLDIPVKVALHAYFVQLLVNWSWTPIFFGYKQISLAYYTIVILWSGVLTTMIAFFRICHPAGVLFVPYLIWTSFAAYLNYSFMVLNDSKFVEITI</sequence>
<dbReference type="CDD" id="cd15904">
    <property type="entry name" value="TSPO_MBR"/>
    <property type="match status" value="1"/>
</dbReference>
<feature type="transmembrane region" description="Helical" evidence="6">
    <location>
        <begin position="12"/>
        <end position="31"/>
    </location>
</feature>
<evidence type="ECO:0000256" key="3">
    <source>
        <dbReference type="ARBA" id="ARBA00022692"/>
    </source>
</evidence>
<dbReference type="Gene3D" id="1.20.1260.100">
    <property type="entry name" value="TspO/MBR protein"/>
    <property type="match status" value="1"/>
</dbReference>
<dbReference type="OrthoDB" id="8841220at2759"/>
<proteinExistence type="evidence at transcript level"/>
<dbReference type="Pfam" id="PF03073">
    <property type="entry name" value="TspO_MBR"/>
    <property type="match status" value="1"/>
</dbReference>
<gene>
    <name evidence="7" type="primary">TSPO</name>
</gene>
<evidence type="ECO:0000256" key="2">
    <source>
        <dbReference type="ARBA" id="ARBA00007524"/>
    </source>
</evidence>
<dbReference type="GO" id="GO:0033013">
    <property type="term" value="P:tetrapyrrole metabolic process"/>
    <property type="evidence" value="ECO:0007669"/>
    <property type="project" value="UniProtKB-ARBA"/>
</dbReference>
<comment type="similarity">
    <text evidence="2">Belongs to the TspO/BZRP family.</text>
</comment>
<keyword evidence="3 6" id="KW-0812">Transmembrane</keyword>
<dbReference type="PANTHER" id="PTHR10057">
    <property type="entry name" value="PERIPHERAL-TYPE BENZODIAZEPINE RECEPTOR"/>
    <property type="match status" value="1"/>
</dbReference>
<reference evidence="7" key="1">
    <citation type="submission" date="2009-06" db="EMBL/GenBank/DDBJ databases">
        <title>Lepeophtheirus salmonis ESTs and full-length cDNAs.</title>
        <authorList>
            <person name="Yasuike M."/>
            <person name="von Schalburg K."/>
            <person name="Cooper G."/>
            <person name="Leong J."/>
            <person name="Jones S.R.M."/>
            <person name="Koop B.F."/>
        </authorList>
    </citation>
    <scope>NUCLEOTIDE SEQUENCE</scope>
    <source>
        <strain evidence="7">Pacific form</strain>
        <tissue evidence="7">Whole</tissue>
    </source>
</reference>
<dbReference type="FunFam" id="1.20.1260.100:FF:000001">
    <property type="entry name" value="translocator protein 2"/>
    <property type="match status" value="1"/>
</dbReference>
<feature type="transmembrane region" description="Helical" evidence="6">
    <location>
        <begin position="81"/>
        <end position="100"/>
    </location>
</feature>
<feature type="transmembrane region" description="Helical" evidence="6">
    <location>
        <begin position="139"/>
        <end position="157"/>
    </location>
</feature>
<evidence type="ECO:0000256" key="5">
    <source>
        <dbReference type="ARBA" id="ARBA00023136"/>
    </source>
</evidence>
<evidence type="ECO:0000256" key="4">
    <source>
        <dbReference type="ARBA" id="ARBA00022989"/>
    </source>
</evidence>
<dbReference type="InterPro" id="IPR038330">
    <property type="entry name" value="TspO/MBR-related_sf"/>
</dbReference>
<evidence type="ECO:0000313" key="7">
    <source>
        <dbReference type="EMBL" id="ACO12020.1"/>
    </source>
</evidence>
<feature type="transmembrane region" description="Helical" evidence="6">
    <location>
        <begin position="112"/>
        <end position="132"/>
    </location>
</feature>
<dbReference type="InterPro" id="IPR004307">
    <property type="entry name" value="TspO_MBR"/>
</dbReference>
<feature type="transmembrane region" description="Helical" evidence="6">
    <location>
        <begin position="51"/>
        <end position="72"/>
    </location>
</feature>
<dbReference type="GO" id="GO:0005741">
    <property type="term" value="C:mitochondrial outer membrane"/>
    <property type="evidence" value="ECO:0007669"/>
    <property type="project" value="TreeGrafter"/>
</dbReference>
<keyword evidence="5 6" id="KW-0472">Membrane</keyword>
<dbReference type="AlphaFoldDB" id="C1BSL7"/>
<dbReference type="EMBL" id="BT077596">
    <property type="protein sequence ID" value="ACO12020.1"/>
    <property type="molecule type" value="mRNA"/>
</dbReference>
<protein>
    <submittedName>
        <fullName evidence="7">Translocator protein</fullName>
    </submittedName>
</protein>
<accession>C1BSL7</accession>
<dbReference type="PIRSF" id="PIRSF005859">
    <property type="entry name" value="PBR"/>
    <property type="match status" value="1"/>
</dbReference>